<feature type="compositionally biased region" description="Polar residues" evidence="1">
    <location>
        <begin position="88"/>
        <end position="110"/>
    </location>
</feature>
<evidence type="ECO:0000313" key="3">
    <source>
        <dbReference type="Proteomes" id="UP000237105"/>
    </source>
</evidence>
<gene>
    <name evidence="2" type="ORF">PanWU01x14_190200</name>
</gene>
<protein>
    <submittedName>
        <fullName evidence="2">Uncharacterized protein</fullName>
    </submittedName>
</protein>
<name>A0A2P5C222_PARAD</name>
<feature type="region of interest" description="Disordered" evidence="1">
    <location>
        <begin position="65"/>
        <end position="110"/>
    </location>
</feature>
<sequence length="110" mass="12777">MVSHFFLPKEMKLIVEHMGLKKQVDHSRRPQQRKERRAKYLTERNLFLLFKISLAQQVIKVSEPLDQDETTGIVKTHPKKKKAKYPPSGSQKENPLSSPSYSHSNNPQNP</sequence>
<dbReference type="EMBL" id="JXTB01000186">
    <property type="protein sequence ID" value="PON55092.1"/>
    <property type="molecule type" value="Genomic_DNA"/>
</dbReference>
<evidence type="ECO:0000313" key="2">
    <source>
        <dbReference type="EMBL" id="PON55092.1"/>
    </source>
</evidence>
<comment type="caution">
    <text evidence="2">The sequence shown here is derived from an EMBL/GenBank/DDBJ whole genome shotgun (WGS) entry which is preliminary data.</text>
</comment>
<dbReference type="Proteomes" id="UP000237105">
    <property type="component" value="Unassembled WGS sequence"/>
</dbReference>
<reference evidence="3" key="1">
    <citation type="submission" date="2016-06" db="EMBL/GenBank/DDBJ databases">
        <title>Parallel loss of symbiosis genes in relatives of nitrogen-fixing non-legume Parasponia.</title>
        <authorList>
            <person name="Van Velzen R."/>
            <person name="Holmer R."/>
            <person name="Bu F."/>
            <person name="Rutten L."/>
            <person name="Van Zeijl A."/>
            <person name="Liu W."/>
            <person name="Santuari L."/>
            <person name="Cao Q."/>
            <person name="Sharma T."/>
            <person name="Shen D."/>
            <person name="Roswanjaya Y."/>
            <person name="Wardhani T."/>
            <person name="Kalhor M.S."/>
            <person name="Jansen J."/>
            <person name="Van den Hoogen J."/>
            <person name="Gungor B."/>
            <person name="Hartog M."/>
            <person name="Hontelez J."/>
            <person name="Verver J."/>
            <person name="Yang W.-C."/>
            <person name="Schijlen E."/>
            <person name="Repin R."/>
            <person name="Schilthuizen M."/>
            <person name="Schranz E."/>
            <person name="Heidstra R."/>
            <person name="Miyata K."/>
            <person name="Fedorova E."/>
            <person name="Kohlen W."/>
            <person name="Bisseling T."/>
            <person name="Smit S."/>
            <person name="Geurts R."/>
        </authorList>
    </citation>
    <scope>NUCLEOTIDE SEQUENCE [LARGE SCALE GENOMIC DNA]</scope>
    <source>
        <strain evidence="3">cv. WU1-14</strain>
    </source>
</reference>
<accession>A0A2P5C222</accession>
<keyword evidence="3" id="KW-1185">Reference proteome</keyword>
<evidence type="ECO:0000256" key="1">
    <source>
        <dbReference type="SAM" id="MobiDB-lite"/>
    </source>
</evidence>
<dbReference type="AlphaFoldDB" id="A0A2P5C222"/>
<proteinExistence type="predicted"/>
<organism evidence="2 3">
    <name type="scientific">Parasponia andersonii</name>
    <name type="common">Sponia andersonii</name>
    <dbReference type="NCBI Taxonomy" id="3476"/>
    <lineage>
        <taxon>Eukaryota</taxon>
        <taxon>Viridiplantae</taxon>
        <taxon>Streptophyta</taxon>
        <taxon>Embryophyta</taxon>
        <taxon>Tracheophyta</taxon>
        <taxon>Spermatophyta</taxon>
        <taxon>Magnoliopsida</taxon>
        <taxon>eudicotyledons</taxon>
        <taxon>Gunneridae</taxon>
        <taxon>Pentapetalae</taxon>
        <taxon>rosids</taxon>
        <taxon>fabids</taxon>
        <taxon>Rosales</taxon>
        <taxon>Cannabaceae</taxon>
        <taxon>Parasponia</taxon>
    </lineage>
</organism>